<keyword evidence="1" id="KW-0678">Repressor</keyword>
<dbReference type="GO" id="GO:0000976">
    <property type="term" value="F:transcription cis-regulatory region binding"/>
    <property type="evidence" value="ECO:0007669"/>
    <property type="project" value="TreeGrafter"/>
</dbReference>
<keyword evidence="2" id="KW-0805">Transcription regulation</keyword>
<dbReference type="Gene3D" id="3.40.50.2300">
    <property type="match status" value="2"/>
</dbReference>
<dbReference type="InterPro" id="IPR000843">
    <property type="entry name" value="HTH_LacI"/>
</dbReference>
<dbReference type="CDD" id="cd06267">
    <property type="entry name" value="PBP1_LacI_sugar_binding-like"/>
    <property type="match status" value="1"/>
</dbReference>
<dbReference type="SMART" id="SM00354">
    <property type="entry name" value="HTH_LACI"/>
    <property type="match status" value="1"/>
</dbReference>
<dbReference type="CDD" id="cd01392">
    <property type="entry name" value="HTH_LacI"/>
    <property type="match status" value="1"/>
</dbReference>
<feature type="domain" description="HTH lacI-type" evidence="5">
    <location>
        <begin position="5"/>
        <end position="59"/>
    </location>
</feature>
<dbReference type="PANTHER" id="PTHR30146:SF148">
    <property type="entry name" value="HTH-TYPE TRANSCRIPTIONAL REPRESSOR PURR-RELATED"/>
    <property type="match status" value="1"/>
</dbReference>
<evidence type="ECO:0000256" key="3">
    <source>
        <dbReference type="ARBA" id="ARBA00023125"/>
    </source>
</evidence>
<keyword evidence="7" id="KW-1185">Reference proteome</keyword>
<evidence type="ECO:0000256" key="2">
    <source>
        <dbReference type="ARBA" id="ARBA00023015"/>
    </source>
</evidence>
<dbReference type="SUPFAM" id="SSF47413">
    <property type="entry name" value="lambda repressor-like DNA-binding domains"/>
    <property type="match status" value="1"/>
</dbReference>
<reference evidence="6 7" key="1">
    <citation type="submission" date="2020-08" db="EMBL/GenBank/DDBJ databases">
        <title>Sequencing the genomes of 1000 actinobacteria strains.</title>
        <authorList>
            <person name="Klenk H.-P."/>
        </authorList>
    </citation>
    <scope>NUCLEOTIDE SEQUENCE [LARGE SCALE GENOMIC DNA]</scope>
    <source>
        <strain evidence="6 7">DSM 20146</strain>
    </source>
</reference>
<dbReference type="EMBL" id="JACHVP010000003">
    <property type="protein sequence ID" value="MBB2968277.1"/>
    <property type="molecule type" value="Genomic_DNA"/>
</dbReference>
<dbReference type="InterPro" id="IPR028082">
    <property type="entry name" value="Peripla_BP_I"/>
</dbReference>
<dbReference type="PROSITE" id="PS50932">
    <property type="entry name" value="HTH_LACI_2"/>
    <property type="match status" value="1"/>
</dbReference>
<gene>
    <name evidence="6" type="ORF">FHX33_003047</name>
</gene>
<dbReference type="Gene3D" id="1.10.260.40">
    <property type="entry name" value="lambda repressor-like DNA-binding domains"/>
    <property type="match status" value="1"/>
</dbReference>
<evidence type="ECO:0000256" key="1">
    <source>
        <dbReference type="ARBA" id="ARBA00022491"/>
    </source>
</evidence>
<keyword evidence="3" id="KW-0238">DNA-binding</keyword>
<dbReference type="Proteomes" id="UP000538196">
    <property type="component" value="Unassembled WGS sequence"/>
</dbReference>
<dbReference type="Pfam" id="PF00356">
    <property type="entry name" value="LacI"/>
    <property type="match status" value="1"/>
</dbReference>
<dbReference type="AlphaFoldDB" id="A0A7W4UY21"/>
<comment type="caution">
    <text evidence="6">The sequence shown here is derived from an EMBL/GenBank/DDBJ whole genome shotgun (WGS) entry which is preliminary data.</text>
</comment>
<accession>A0A7W4UY21</accession>
<dbReference type="PANTHER" id="PTHR30146">
    <property type="entry name" value="LACI-RELATED TRANSCRIPTIONAL REPRESSOR"/>
    <property type="match status" value="1"/>
</dbReference>
<dbReference type="InterPro" id="IPR010982">
    <property type="entry name" value="Lambda_DNA-bd_dom_sf"/>
</dbReference>
<dbReference type="SUPFAM" id="SSF53822">
    <property type="entry name" value="Periplasmic binding protein-like I"/>
    <property type="match status" value="1"/>
</dbReference>
<evidence type="ECO:0000313" key="7">
    <source>
        <dbReference type="Proteomes" id="UP000538196"/>
    </source>
</evidence>
<evidence type="ECO:0000259" key="5">
    <source>
        <dbReference type="PROSITE" id="PS50932"/>
    </source>
</evidence>
<protein>
    <submittedName>
        <fullName evidence="6">LacI family transcriptional regulator</fullName>
    </submittedName>
</protein>
<proteinExistence type="predicted"/>
<sequence>MTRVPTVYDVATHAGVSIATVSRVFRQPDTVKEATRERVLASVDALGYVPSGAARGLAARRTGVIGLFFPGLDAMDADAGRRLDEGDDGAATIVRDVGGSVDTRGGDLYFDEVLRGSEVEAWRSGFVLMVGVGRGATAHETFVDMAGRVDGIIVLAGSVPEDEIGRLARRLPVVVMAGRRHGDEVDHVSVSNAEGMRALVGHLIDDLGVHELAYVAGSIGSPDDDERWQGFREALTERGLPAPDAPDHRGEFTREGGRRAGRELVSRDRLPRAVVCANDQMALGVIDAARIGGVDVPGELIVTGFDGIDAGRLSTPRLTTVEQPMEEVGRAAVQTLVRRLTDPERPAASVRLPVRVYLRESSEPA</sequence>
<organism evidence="6 7">
    <name type="scientific">Leifsonia aquatica</name>
    <name type="common">Corynebacterium aquaticum</name>
    <dbReference type="NCBI Taxonomy" id="144185"/>
    <lineage>
        <taxon>Bacteria</taxon>
        <taxon>Bacillati</taxon>
        <taxon>Actinomycetota</taxon>
        <taxon>Actinomycetes</taxon>
        <taxon>Micrococcales</taxon>
        <taxon>Microbacteriaceae</taxon>
        <taxon>Leifsonia</taxon>
    </lineage>
</organism>
<name>A0A7W4UY21_LEIAQ</name>
<dbReference type="InterPro" id="IPR046335">
    <property type="entry name" value="LacI/GalR-like_sensor"/>
</dbReference>
<dbReference type="GO" id="GO:0003700">
    <property type="term" value="F:DNA-binding transcription factor activity"/>
    <property type="evidence" value="ECO:0007669"/>
    <property type="project" value="TreeGrafter"/>
</dbReference>
<evidence type="ECO:0000256" key="4">
    <source>
        <dbReference type="ARBA" id="ARBA00023163"/>
    </source>
</evidence>
<dbReference type="RefSeq" id="WP_179700159.1">
    <property type="nucleotide sequence ID" value="NZ_JACHVP010000003.1"/>
</dbReference>
<dbReference type="Pfam" id="PF13377">
    <property type="entry name" value="Peripla_BP_3"/>
    <property type="match status" value="1"/>
</dbReference>
<evidence type="ECO:0000313" key="6">
    <source>
        <dbReference type="EMBL" id="MBB2968277.1"/>
    </source>
</evidence>
<keyword evidence="4" id="KW-0804">Transcription</keyword>